<dbReference type="RefSeq" id="YP_010669220.1">
    <property type="nucleotide sequence ID" value="NC_070959.1"/>
</dbReference>
<organism evidence="1 2">
    <name type="scientific">Synechococcus phage S-N03</name>
    <dbReference type="NCBI Taxonomy" id="2718943"/>
    <lineage>
        <taxon>Viruses</taxon>
        <taxon>Duplodnaviria</taxon>
        <taxon>Heunggongvirae</taxon>
        <taxon>Uroviricota</taxon>
        <taxon>Caudoviricetes</taxon>
        <taxon>Pantevenvirales</taxon>
        <taxon>Kyanoviridae</taxon>
        <taxon>Huanghaivirus</taxon>
        <taxon>Huanghaivirus snothree</taxon>
    </lineage>
</organism>
<protein>
    <submittedName>
        <fullName evidence="1">Uncharacterized protein</fullName>
    </submittedName>
</protein>
<reference evidence="1 2" key="1">
    <citation type="submission" date="2020-03" db="EMBL/GenBank/DDBJ databases">
        <title>The Isolation and Genome Sequence of a Novel Cyanophage S-N03 from the Huanghai Sea, China.</title>
        <authorList>
            <person name="Jiang T."/>
        </authorList>
    </citation>
    <scope>NUCLEOTIDE SEQUENCE [LARGE SCALE GENOMIC DNA]</scope>
</reference>
<dbReference type="KEGG" id="vg:77945374"/>
<evidence type="ECO:0000313" key="1">
    <source>
        <dbReference type="EMBL" id="QIN96840.1"/>
    </source>
</evidence>
<dbReference type="EMBL" id="MT162466">
    <property type="protein sequence ID" value="QIN96840.1"/>
    <property type="molecule type" value="Genomic_DNA"/>
</dbReference>
<dbReference type="Proteomes" id="UP000502617">
    <property type="component" value="Segment"/>
</dbReference>
<keyword evidence="2" id="KW-1185">Reference proteome</keyword>
<sequence>MPRRSDTSDLTCALDANPVLDRDNVYFSDQGWAYRHYKNTTKTEFCDEILVAGQALLDNGDPDTTADPFGTASPTFLVGDSVQSPEAGHQPGDGGAAVLALDVTESGSGYTGASGVTTTAITGSGTGLTVTTLDAAGLLVTATIDNGGDGYEVGDVVSVDGGTGGELTITSVDE</sequence>
<dbReference type="GeneID" id="77945374"/>
<accession>A0A6G8R622</accession>
<proteinExistence type="predicted"/>
<name>A0A6G8R622_9CAUD</name>
<evidence type="ECO:0000313" key="2">
    <source>
        <dbReference type="Proteomes" id="UP000502617"/>
    </source>
</evidence>